<gene>
    <name evidence="1" type="ORF">Y1Q_0016557</name>
</gene>
<dbReference type="AlphaFoldDB" id="A0A151N397"/>
<proteinExistence type="predicted"/>
<accession>A0A151N397</accession>
<name>A0A151N397_ALLMI</name>
<protein>
    <submittedName>
        <fullName evidence="1">Uncharacterized protein</fullName>
    </submittedName>
</protein>
<comment type="caution">
    <text evidence="1">The sequence shown here is derived from an EMBL/GenBank/DDBJ whole genome shotgun (WGS) entry which is preliminary data.</text>
</comment>
<organism evidence="1 2">
    <name type="scientific">Alligator mississippiensis</name>
    <name type="common">American alligator</name>
    <dbReference type="NCBI Taxonomy" id="8496"/>
    <lineage>
        <taxon>Eukaryota</taxon>
        <taxon>Metazoa</taxon>
        <taxon>Chordata</taxon>
        <taxon>Craniata</taxon>
        <taxon>Vertebrata</taxon>
        <taxon>Euteleostomi</taxon>
        <taxon>Archelosauria</taxon>
        <taxon>Archosauria</taxon>
        <taxon>Crocodylia</taxon>
        <taxon>Alligatoridae</taxon>
        <taxon>Alligatorinae</taxon>
        <taxon>Alligator</taxon>
    </lineage>
</organism>
<dbReference type="EMBL" id="AKHW03004113">
    <property type="protein sequence ID" value="KYO31238.1"/>
    <property type="molecule type" value="Genomic_DNA"/>
</dbReference>
<evidence type="ECO:0000313" key="1">
    <source>
        <dbReference type="EMBL" id="KYO31238.1"/>
    </source>
</evidence>
<reference evidence="1 2" key="1">
    <citation type="journal article" date="2012" name="Genome Biol.">
        <title>Sequencing three crocodilian genomes to illuminate the evolution of archosaurs and amniotes.</title>
        <authorList>
            <person name="St John J.A."/>
            <person name="Braun E.L."/>
            <person name="Isberg S.R."/>
            <person name="Miles L.G."/>
            <person name="Chong A.Y."/>
            <person name="Gongora J."/>
            <person name="Dalzell P."/>
            <person name="Moran C."/>
            <person name="Bed'hom B."/>
            <person name="Abzhanov A."/>
            <person name="Burgess S.C."/>
            <person name="Cooksey A.M."/>
            <person name="Castoe T.A."/>
            <person name="Crawford N.G."/>
            <person name="Densmore L.D."/>
            <person name="Drew J.C."/>
            <person name="Edwards S.V."/>
            <person name="Faircloth B.C."/>
            <person name="Fujita M.K."/>
            <person name="Greenwold M.J."/>
            <person name="Hoffmann F.G."/>
            <person name="Howard J.M."/>
            <person name="Iguchi T."/>
            <person name="Janes D.E."/>
            <person name="Khan S.Y."/>
            <person name="Kohno S."/>
            <person name="de Koning A.J."/>
            <person name="Lance S.L."/>
            <person name="McCarthy F.M."/>
            <person name="McCormack J.E."/>
            <person name="Merchant M.E."/>
            <person name="Peterson D.G."/>
            <person name="Pollock D.D."/>
            <person name="Pourmand N."/>
            <person name="Raney B.J."/>
            <person name="Roessler K.A."/>
            <person name="Sanford J.R."/>
            <person name="Sawyer R.H."/>
            <person name="Schmidt C.J."/>
            <person name="Triplett E.W."/>
            <person name="Tuberville T.D."/>
            <person name="Venegas-Anaya M."/>
            <person name="Howard J.T."/>
            <person name="Jarvis E.D."/>
            <person name="Guillette L.J.Jr."/>
            <person name="Glenn T.C."/>
            <person name="Green R.E."/>
            <person name="Ray D.A."/>
        </authorList>
    </citation>
    <scope>NUCLEOTIDE SEQUENCE [LARGE SCALE GENOMIC DNA]</scope>
    <source>
        <strain evidence="1">KSC_2009_1</strain>
    </source>
</reference>
<dbReference type="Proteomes" id="UP000050525">
    <property type="component" value="Unassembled WGS sequence"/>
</dbReference>
<keyword evidence="2" id="KW-1185">Reference proteome</keyword>
<evidence type="ECO:0000313" key="2">
    <source>
        <dbReference type="Proteomes" id="UP000050525"/>
    </source>
</evidence>
<sequence length="80" mass="9135">MCVPQDLYTATRLDFIVLGCNPVSYLSHPGTVLCEETETLHAKLLKIKFLLCREPVPGLHMTSVPFMPIELMRLPMMKFK</sequence>